<organism evidence="2 3">
    <name type="scientific">Halomarina rubra</name>
    <dbReference type="NCBI Taxonomy" id="2071873"/>
    <lineage>
        <taxon>Archaea</taxon>
        <taxon>Methanobacteriati</taxon>
        <taxon>Methanobacteriota</taxon>
        <taxon>Stenosarchaea group</taxon>
        <taxon>Halobacteria</taxon>
        <taxon>Halobacteriales</taxon>
        <taxon>Natronomonadaceae</taxon>
        <taxon>Halomarina</taxon>
    </lineage>
</organism>
<dbReference type="PANTHER" id="PTHR43284">
    <property type="entry name" value="ASPARAGINE SYNTHETASE (GLUTAMINE-HYDROLYZING)"/>
    <property type="match status" value="1"/>
</dbReference>
<dbReference type="Pfam" id="PF00733">
    <property type="entry name" value="Asn_synthase"/>
    <property type="match status" value="1"/>
</dbReference>
<feature type="domain" description="Asparagine synthetase" evidence="1">
    <location>
        <begin position="225"/>
        <end position="350"/>
    </location>
</feature>
<dbReference type="Proteomes" id="UP001597187">
    <property type="component" value="Unassembled WGS sequence"/>
</dbReference>
<comment type="caution">
    <text evidence="2">The sequence shown here is derived from an EMBL/GenBank/DDBJ whole genome shotgun (WGS) entry which is preliminary data.</text>
</comment>
<dbReference type="SUPFAM" id="SSF56235">
    <property type="entry name" value="N-terminal nucleophile aminohydrolases (Ntn hydrolases)"/>
    <property type="match status" value="1"/>
</dbReference>
<proteinExistence type="predicted"/>
<protein>
    <submittedName>
        <fullName evidence="2">Asparagine synthase-related protein</fullName>
    </submittedName>
</protein>
<dbReference type="InterPro" id="IPR014729">
    <property type="entry name" value="Rossmann-like_a/b/a_fold"/>
</dbReference>
<dbReference type="InterPro" id="IPR051786">
    <property type="entry name" value="ASN_synthetase/amidase"/>
</dbReference>
<dbReference type="SUPFAM" id="SSF52402">
    <property type="entry name" value="Adenine nucleotide alpha hydrolases-like"/>
    <property type="match status" value="1"/>
</dbReference>
<dbReference type="Gene3D" id="3.40.50.620">
    <property type="entry name" value="HUPs"/>
    <property type="match status" value="1"/>
</dbReference>
<gene>
    <name evidence="2" type="ORF">ACFSBT_13445</name>
</gene>
<name>A0ABD6AXE3_9EURY</name>
<dbReference type="EMBL" id="JBHUDC010000007">
    <property type="protein sequence ID" value="MFD1514281.1"/>
    <property type="molecule type" value="Genomic_DNA"/>
</dbReference>
<dbReference type="InterPro" id="IPR029055">
    <property type="entry name" value="Ntn_hydrolases_N"/>
</dbReference>
<accession>A0ABD6AXE3</accession>
<dbReference type="InterPro" id="IPR001962">
    <property type="entry name" value="Asn_synthase"/>
</dbReference>
<dbReference type="RefSeq" id="WP_250874255.1">
    <property type="nucleotide sequence ID" value="NZ_JALXFV010000007.1"/>
</dbReference>
<keyword evidence="3" id="KW-1185">Reference proteome</keyword>
<evidence type="ECO:0000313" key="3">
    <source>
        <dbReference type="Proteomes" id="UP001597187"/>
    </source>
</evidence>
<evidence type="ECO:0000313" key="2">
    <source>
        <dbReference type="EMBL" id="MFD1514281.1"/>
    </source>
</evidence>
<sequence length="593" mass="66017">MPGTSLLHGEIPPGLNDTFGNLQFDDRYETEMLFELDGTVIAGTTYPAYPVKTYEFDNLFVVVEGALYDTEAPRTAIESLADALRERHHERVAQWVRARDGDFLITVADEHCGDVYILNDTFARLPTYYTTLGDLTVVSRELKLIRTLAQNMGVPVGLDRLGAAQQLLFGYCLGQRTVYNGISCIPPGGLVTLGEDGFNVKQVFQYDFGPTAHAGRDVETNARELASLFRTACERRHAPARTNVVSLSGGLDSRAVAGALSASDLDYATATFDNSQSGTSSDARVAKTVAEALDAPWTRYQTAATERHRTALFDSKQGMNYFGMAFIVDFFEQIRAHHGECRYITGDGGDKTLVDLTPPKPLSDKDALVKYIIAANSRFSLERAAAITTVSEAKLRESVADRIETYPERSLADLYAHFLVYERGFNFLNQGEDRNRYYFWSVSPFYSPAVFEYAINCPASQKHDRRLYRAFLEAFAPGLVDIEYPNFGGTITSLEYRVKERTFDVLSRYPALRGSLLDQRKVDPERNVEVLTLVNGHLADGPVTPLSRRAILDVTTNPGAFRRTELLYLLTMLAVQADIRARLDTEEIAPTLG</sequence>
<reference evidence="2 3" key="1">
    <citation type="journal article" date="2019" name="Int. J. Syst. Evol. Microbiol.">
        <title>The Global Catalogue of Microorganisms (GCM) 10K type strain sequencing project: providing services to taxonomists for standard genome sequencing and annotation.</title>
        <authorList>
            <consortium name="The Broad Institute Genomics Platform"/>
            <consortium name="The Broad Institute Genome Sequencing Center for Infectious Disease"/>
            <person name="Wu L."/>
            <person name="Ma J."/>
        </authorList>
    </citation>
    <scope>NUCLEOTIDE SEQUENCE [LARGE SCALE GENOMIC DNA]</scope>
    <source>
        <strain evidence="2 3">CGMCC 1.12563</strain>
    </source>
</reference>
<dbReference type="PANTHER" id="PTHR43284:SF1">
    <property type="entry name" value="ASPARAGINE SYNTHETASE"/>
    <property type="match status" value="1"/>
</dbReference>
<evidence type="ECO:0000259" key="1">
    <source>
        <dbReference type="Pfam" id="PF00733"/>
    </source>
</evidence>
<dbReference type="AlphaFoldDB" id="A0ABD6AXE3"/>